<reference evidence="2 3" key="1">
    <citation type="submission" date="2018-02" db="EMBL/GenBank/DDBJ databases">
        <title>The genomes of Aspergillus section Nigri reveals drivers in fungal speciation.</title>
        <authorList>
            <consortium name="DOE Joint Genome Institute"/>
            <person name="Vesth T.C."/>
            <person name="Nybo J."/>
            <person name="Theobald S."/>
            <person name="Brandl J."/>
            <person name="Frisvad J.C."/>
            <person name="Nielsen K.F."/>
            <person name="Lyhne E.K."/>
            <person name="Kogle M.E."/>
            <person name="Kuo A."/>
            <person name="Riley R."/>
            <person name="Clum A."/>
            <person name="Nolan M."/>
            <person name="Lipzen A."/>
            <person name="Salamov A."/>
            <person name="Henrissat B."/>
            <person name="Wiebenga A."/>
            <person name="De vries R.P."/>
            <person name="Grigoriev I.V."/>
            <person name="Mortensen U.H."/>
            <person name="Andersen M.R."/>
            <person name="Baker S.E."/>
        </authorList>
    </citation>
    <scope>NUCLEOTIDE SEQUENCE [LARGE SCALE GENOMIC DNA]</scope>
    <source>
        <strain evidence="2 3">CBS 707.79</strain>
    </source>
</reference>
<dbReference type="GO" id="GO:0070291">
    <property type="term" value="P:N-acylethanolamine metabolic process"/>
    <property type="evidence" value="ECO:0007669"/>
    <property type="project" value="TreeGrafter"/>
</dbReference>
<dbReference type="FunFam" id="3.60.15.10:FF:000048">
    <property type="entry name" value="Zn-dependent hydrolase/oxidoreductase family protein, putative"/>
    <property type="match status" value="1"/>
</dbReference>
<dbReference type="InterPro" id="IPR036866">
    <property type="entry name" value="RibonucZ/Hydroxyglut_hydro"/>
</dbReference>
<dbReference type="SUPFAM" id="SSF56281">
    <property type="entry name" value="Metallo-hydrolase/oxidoreductase"/>
    <property type="match status" value="1"/>
</dbReference>
<organism evidence="2 3">
    <name type="scientific">Aspergillus ellipticus CBS 707.79</name>
    <dbReference type="NCBI Taxonomy" id="1448320"/>
    <lineage>
        <taxon>Eukaryota</taxon>
        <taxon>Fungi</taxon>
        <taxon>Dikarya</taxon>
        <taxon>Ascomycota</taxon>
        <taxon>Pezizomycotina</taxon>
        <taxon>Eurotiomycetes</taxon>
        <taxon>Eurotiomycetidae</taxon>
        <taxon>Eurotiales</taxon>
        <taxon>Aspergillaceae</taxon>
        <taxon>Aspergillus</taxon>
        <taxon>Aspergillus subgen. Circumdati</taxon>
    </lineage>
</organism>
<dbReference type="AlphaFoldDB" id="A0A319D891"/>
<evidence type="ECO:0000313" key="3">
    <source>
        <dbReference type="Proteomes" id="UP000247810"/>
    </source>
</evidence>
<dbReference type="GO" id="GO:0005737">
    <property type="term" value="C:cytoplasm"/>
    <property type="evidence" value="ECO:0007669"/>
    <property type="project" value="TreeGrafter"/>
</dbReference>
<gene>
    <name evidence="2" type="ORF">BO71DRAFT_399586</name>
</gene>
<feature type="domain" description="Metallo-beta-lactamase" evidence="1">
    <location>
        <begin position="140"/>
        <end position="383"/>
    </location>
</feature>
<dbReference type="GO" id="GO:0070292">
    <property type="term" value="P:N-acylphosphatidylethanolamine metabolic process"/>
    <property type="evidence" value="ECO:0007669"/>
    <property type="project" value="TreeGrafter"/>
</dbReference>
<sequence>MRPLLRGLPSFRLCRTSAPRVSSPQRRTTSNMSSSTSAALFSMTVMLSPVSPGPEDIKAKSHHLKDGFQNPWDSWRTPTFGDMTRFWRKLITGHIKFPDTTPPTVTVQKPQFLSTRETPNLRATWLGHACYHVEFPSGLRVLFDPVFEDRCSPFSFMGPKRFTDVPCQIDEIPTLDAVVISHNHYDHLSHPTVTKIAKRHPNCHFFVPLGNKSWFTSIGINNVTELDWWDERDIVLSPSQGSGPEVEQAGEGASSGPADITARIGCLPCQHTSNRGLFDRSKTLWASWYVESGGKKLYFGGDSGYRTVPELPADTDDWAPEYNFPTCPAFKQIGQYRGPFDLGLIPIGAYQPRWFMSTMHADPHDAVRIFEDTKCKKAMGIHWGTWVLTSEEVLEPPKKLKQALGQHGIPEVGVFDVCEIGESREFE</sequence>
<keyword evidence="2" id="KW-0560">Oxidoreductase</keyword>
<accession>A0A319D891</accession>
<dbReference type="GO" id="GO:0051213">
    <property type="term" value="F:dioxygenase activity"/>
    <property type="evidence" value="ECO:0007669"/>
    <property type="project" value="UniProtKB-KW"/>
</dbReference>
<keyword evidence="2" id="KW-0223">Dioxygenase</keyword>
<dbReference type="Pfam" id="PF12706">
    <property type="entry name" value="Lactamase_B_2"/>
    <property type="match status" value="1"/>
</dbReference>
<evidence type="ECO:0000313" key="2">
    <source>
        <dbReference type="EMBL" id="PYH93666.1"/>
    </source>
</evidence>
<dbReference type="OrthoDB" id="332863at2759"/>
<keyword evidence="3" id="KW-1185">Reference proteome</keyword>
<dbReference type="Gene3D" id="3.60.15.10">
    <property type="entry name" value="Ribonuclease Z/Hydroxyacylglutathione hydrolase-like"/>
    <property type="match status" value="1"/>
</dbReference>
<protein>
    <submittedName>
        <fullName evidence="2">Dioxygenase</fullName>
    </submittedName>
</protein>
<dbReference type="PANTHER" id="PTHR15032:SF4">
    <property type="entry name" value="N-ACYL-PHOSPHATIDYLETHANOLAMINE-HYDROLYZING PHOSPHOLIPASE D"/>
    <property type="match status" value="1"/>
</dbReference>
<dbReference type="STRING" id="1448320.A0A319D891"/>
<proteinExistence type="predicted"/>
<dbReference type="VEuPathDB" id="FungiDB:BO71DRAFT_399586"/>
<dbReference type="Proteomes" id="UP000247810">
    <property type="component" value="Unassembled WGS sequence"/>
</dbReference>
<dbReference type="GO" id="GO:0070290">
    <property type="term" value="F:N-acylphosphatidylethanolamine-specific phospholipase D activity"/>
    <property type="evidence" value="ECO:0007669"/>
    <property type="project" value="TreeGrafter"/>
</dbReference>
<name>A0A319D891_9EURO</name>
<dbReference type="PANTHER" id="PTHR15032">
    <property type="entry name" value="N-ACYL-PHOSPHATIDYLETHANOLAMINE-HYDROLYZING PHOSPHOLIPASE D"/>
    <property type="match status" value="1"/>
</dbReference>
<dbReference type="EMBL" id="KZ825888">
    <property type="protein sequence ID" value="PYH93666.1"/>
    <property type="molecule type" value="Genomic_DNA"/>
</dbReference>
<dbReference type="InterPro" id="IPR001279">
    <property type="entry name" value="Metallo-B-lactamas"/>
</dbReference>
<evidence type="ECO:0000259" key="1">
    <source>
        <dbReference type="Pfam" id="PF12706"/>
    </source>
</evidence>